<name>A0A6P3R0Y5_PTEVA</name>
<dbReference type="PANTHER" id="PTHR14517:SF10">
    <property type="entry name" value="RIB43A-LIKE WITH COILED-COILS PROTEIN 2"/>
    <property type="match status" value="1"/>
</dbReference>
<comment type="similarity">
    <text evidence="2">Belongs to the RIB43A family.</text>
</comment>
<evidence type="ECO:0000256" key="6">
    <source>
        <dbReference type="ARBA" id="ARBA00023069"/>
    </source>
</evidence>
<keyword evidence="10" id="KW-1185">Reference proteome</keyword>
<reference evidence="11" key="1">
    <citation type="submission" date="2025-08" db="UniProtKB">
        <authorList>
            <consortium name="RefSeq"/>
        </authorList>
    </citation>
    <scope>IDENTIFICATION</scope>
    <source>
        <tissue evidence="11">Kidney</tissue>
    </source>
</reference>
<keyword evidence="4" id="KW-0282">Flagellum</keyword>
<keyword evidence="3" id="KW-0963">Cytoplasm</keyword>
<sequence length="357" mass="42777">MELCRQKRIFNARNRIIGGDTEAWDVQVHDQKIKEATEKARHETFAAEMRQNDKTTCILEGRERRDRKNLCKAINDFRQNFQKPETRREFDLSDPLALKKDHVPRQSDNDVWNTVSGMQRFMGEDLNFRERKKFQEEQNREWSLQQQKEWKDARADQKCAEDFYVQTRLQFDETAKHLQKLENATRRAVCAAVKEFNKTQATESAERKSLEKKQEQEDNLAEITNLLRGDLLSENPWQATSSFGPHRVAPDRWKGMTRDQLEQIRLCQKQQVQEKLRLQEEERLRDRLWDRQRVEHARATLLLERQGQRQQRELRRALDGSNLGLAKEQLLQKKYMKEVYTNHPTEEYFAQFNTRSR</sequence>
<evidence type="ECO:0000256" key="9">
    <source>
        <dbReference type="ARBA" id="ARBA00046435"/>
    </source>
</evidence>
<dbReference type="KEGG" id="pvp:105302040"/>
<evidence type="ECO:0000313" key="10">
    <source>
        <dbReference type="Proteomes" id="UP000515202"/>
    </source>
</evidence>
<evidence type="ECO:0000256" key="3">
    <source>
        <dbReference type="ARBA" id="ARBA00022490"/>
    </source>
</evidence>
<dbReference type="Pfam" id="PF05914">
    <property type="entry name" value="RIB43A"/>
    <property type="match status" value="1"/>
</dbReference>
<evidence type="ECO:0000256" key="8">
    <source>
        <dbReference type="ARBA" id="ARBA00023273"/>
    </source>
</evidence>
<proteinExistence type="inferred from homology"/>
<organism evidence="10 11">
    <name type="scientific">Pteropus vampyrus</name>
    <name type="common">Large flying fox</name>
    <dbReference type="NCBI Taxonomy" id="132908"/>
    <lineage>
        <taxon>Eukaryota</taxon>
        <taxon>Metazoa</taxon>
        <taxon>Chordata</taxon>
        <taxon>Craniata</taxon>
        <taxon>Vertebrata</taxon>
        <taxon>Euteleostomi</taxon>
        <taxon>Mammalia</taxon>
        <taxon>Eutheria</taxon>
        <taxon>Laurasiatheria</taxon>
        <taxon>Chiroptera</taxon>
        <taxon>Yinpterochiroptera</taxon>
        <taxon>Pteropodoidea</taxon>
        <taxon>Pteropodidae</taxon>
        <taxon>Pteropodinae</taxon>
        <taxon>Pteropus</taxon>
    </lineage>
</organism>
<evidence type="ECO:0000256" key="5">
    <source>
        <dbReference type="ARBA" id="ARBA00023054"/>
    </source>
</evidence>
<keyword evidence="5" id="KW-0175">Coiled coil</keyword>
<gene>
    <name evidence="11" type="primary">RIBC2</name>
</gene>
<dbReference type="AlphaFoldDB" id="A0A6P3R0Y5"/>
<dbReference type="GeneID" id="105302040"/>
<keyword evidence="8" id="KW-0966">Cell projection</keyword>
<dbReference type="Proteomes" id="UP000515202">
    <property type="component" value="Unplaced"/>
</dbReference>
<dbReference type="InterPro" id="IPR008805">
    <property type="entry name" value="RIB43A"/>
</dbReference>
<keyword evidence="7" id="KW-0206">Cytoskeleton</keyword>
<evidence type="ECO:0000256" key="1">
    <source>
        <dbReference type="ARBA" id="ARBA00004611"/>
    </source>
</evidence>
<evidence type="ECO:0000256" key="7">
    <source>
        <dbReference type="ARBA" id="ARBA00023212"/>
    </source>
</evidence>
<dbReference type="OrthoDB" id="429119at2759"/>
<dbReference type="RefSeq" id="XP_011373279.1">
    <property type="nucleotide sequence ID" value="XM_011374977.2"/>
</dbReference>
<accession>A0A6P3R0Y5</accession>
<dbReference type="PANTHER" id="PTHR14517">
    <property type="entry name" value="RIB43A-RELATED"/>
    <property type="match status" value="1"/>
</dbReference>
<protein>
    <submittedName>
        <fullName evidence="11">RIB43A-like with coiled-coils protein 2</fullName>
    </submittedName>
</protein>
<keyword evidence="6" id="KW-0969">Cilium</keyword>
<evidence type="ECO:0000256" key="2">
    <source>
        <dbReference type="ARBA" id="ARBA00006875"/>
    </source>
</evidence>
<evidence type="ECO:0000313" key="11">
    <source>
        <dbReference type="RefSeq" id="XP_011373279.1"/>
    </source>
</evidence>
<comment type="subunit">
    <text evidence="9">Microtubule inner protein component of sperm flagellar doublet microtubules.</text>
</comment>
<evidence type="ECO:0000256" key="4">
    <source>
        <dbReference type="ARBA" id="ARBA00022846"/>
    </source>
</evidence>
<dbReference type="CTD" id="26150"/>
<comment type="subcellular location">
    <subcellularLocation>
        <location evidence="1">Cytoplasm</location>
        <location evidence="1">Cytoskeleton</location>
        <location evidence="1">Flagellum axoneme</location>
    </subcellularLocation>
</comment>